<accession>A0ABC8BZ29</accession>
<evidence type="ECO:0000256" key="1">
    <source>
        <dbReference type="SAM" id="MobiDB-lite"/>
    </source>
</evidence>
<protein>
    <recommendedName>
        <fullName evidence="5">Secreted protein</fullName>
    </recommendedName>
</protein>
<gene>
    <name evidence="3" type="ORF">B7C62_28125</name>
</gene>
<dbReference type="PROSITE" id="PS51257">
    <property type="entry name" value="PROKAR_LIPOPROTEIN"/>
    <property type="match status" value="1"/>
</dbReference>
<feature type="chain" id="PRO_5044814192" description="Secreted protein" evidence="2">
    <location>
        <begin position="27"/>
        <end position="112"/>
    </location>
</feature>
<reference evidence="3 4" key="1">
    <citation type="submission" date="2017-04" db="EMBL/GenBank/DDBJ databases">
        <title>The complete genome sequence of Streptomyces albolongus YIM 101047, the producer of novel bafilomycins and novel odoriferous sesquiterpenoids.</title>
        <authorList>
            <person name="Yin M."/>
            <person name="Jiang Y."/>
        </authorList>
    </citation>
    <scope>NUCLEOTIDE SEQUENCE [LARGE SCALE GENOMIC DNA]</scope>
    <source>
        <strain evidence="3 4">YIM 101047</strain>
    </source>
</reference>
<dbReference type="KEGG" id="kab:B7C62_28125"/>
<evidence type="ECO:0008006" key="5">
    <source>
        <dbReference type="Google" id="ProtNLM"/>
    </source>
</evidence>
<organism evidence="3 4">
    <name type="scientific">Kitasatospora albolonga</name>
    <dbReference type="NCBI Taxonomy" id="68173"/>
    <lineage>
        <taxon>Bacteria</taxon>
        <taxon>Bacillati</taxon>
        <taxon>Actinomycetota</taxon>
        <taxon>Actinomycetes</taxon>
        <taxon>Kitasatosporales</taxon>
        <taxon>Streptomycetaceae</taxon>
        <taxon>Kitasatospora</taxon>
    </lineage>
</organism>
<name>A0ABC8BZ29_9ACTN</name>
<keyword evidence="4" id="KW-1185">Reference proteome</keyword>
<sequence>MRTRTTITAALAAALLALTGCSSEPAAPEPTASTTPSLTAEQTEAKAQECTDEVYAHITAHNELGLDDQRPTACLGMDDDEYADTLLAVTQRINENGREALQDQIDEATEGQ</sequence>
<evidence type="ECO:0000256" key="2">
    <source>
        <dbReference type="SAM" id="SignalP"/>
    </source>
</evidence>
<proteinExistence type="predicted"/>
<evidence type="ECO:0000313" key="3">
    <source>
        <dbReference type="EMBL" id="ARF75691.1"/>
    </source>
</evidence>
<dbReference type="RefSeq" id="WP_084750279.1">
    <property type="nucleotide sequence ID" value="NZ_CP020563.1"/>
</dbReference>
<dbReference type="EMBL" id="CP020563">
    <property type="protein sequence ID" value="ARF75691.1"/>
    <property type="molecule type" value="Genomic_DNA"/>
</dbReference>
<feature type="compositionally biased region" description="Low complexity" evidence="1">
    <location>
        <begin position="22"/>
        <end position="41"/>
    </location>
</feature>
<dbReference type="AlphaFoldDB" id="A0ABC8BZ29"/>
<feature type="signal peptide" evidence="2">
    <location>
        <begin position="1"/>
        <end position="26"/>
    </location>
</feature>
<feature type="region of interest" description="Disordered" evidence="1">
    <location>
        <begin position="22"/>
        <end position="46"/>
    </location>
</feature>
<evidence type="ECO:0000313" key="4">
    <source>
        <dbReference type="Proteomes" id="UP000192251"/>
    </source>
</evidence>
<keyword evidence="2" id="KW-0732">Signal</keyword>
<dbReference type="Proteomes" id="UP000192251">
    <property type="component" value="Chromosome"/>
</dbReference>